<evidence type="ECO:0008006" key="5">
    <source>
        <dbReference type="Google" id="ProtNLM"/>
    </source>
</evidence>
<dbReference type="Proteomes" id="UP001501410">
    <property type="component" value="Unassembled WGS sequence"/>
</dbReference>
<keyword evidence="4" id="KW-1185">Reference proteome</keyword>
<dbReference type="InterPro" id="IPR042307">
    <property type="entry name" value="Reeler_sf"/>
</dbReference>
<dbReference type="Pfam" id="PF02014">
    <property type="entry name" value="Reeler"/>
    <property type="match status" value="1"/>
</dbReference>
<dbReference type="NCBIfam" id="NF041895">
    <property type="entry name" value="choice_anch_V"/>
    <property type="match status" value="1"/>
</dbReference>
<organism evidence="3 4">
    <name type="scientific">Rurimicrobium arvi</name>
    <dbReference type="NCBI Taxonomy" id="2049916"/>
    <lineage>
        <taxon>Bacteria</taxon>
        <taxon>Pseudomonadati</taxon>
        <taxon>Bacteroidota</taxon>
        <taxon>Chitinophagia</taxon>
        <taxon>Chitinophagales</taxon>
        <taxon>Chitinophagaceae</taxon>
        <taxon>Rurimicrobium</taxon>
    </lineage>
</organism>
<protein>
    <recommendedName>
        <fullName evidence="5">T9SS type A sorting domain-containing protein</fullName>
    </recommendedName>
</protein>
<evidence type="ECO:0000313" key="4">
    <source>
        <dbReference type="Proteomes" id="UP001501410"/>
    </source>
</evidence>
<comment type="caution">
    <text evidence="3">The sequence shown here is derived from an EMBL/GenBank/DDBJ whole genome shotgun (WGS) entry which is preliminary data.</text>
</comment>
<evidence type="ECO:0000259" key="1">
    <source>
        <dbReference type="Pfam" id="PF02014"/>
    </source>
</evidence>
<reference evidence="4" key="1">
    <citation type="journal article" date="2019" name="Int. J. Syst. Evol. Microbiol.">
        <title>The Global Catalogue of Microorganisms (GCM) 10K type strain sequencing project: providing services to taxonomists for standard genome sequencing and annotation.</title>
        <authorList>
            <consortium name="The Broad Institute Genomics Platform"/>
            <consortium name="The Broad Institute Genome Sequencing Center for Infectious Disease"/>
            <person name="Wu L."/>
            <person name="Ma J."/>
        </authorList>
    </citation>
    <scope>NUCLEOTIDE SEQUENCE [LARGE SCALE GENOMIC DNA]</scope>
    <source>
        <strain evidence="4">JCM 31921</strain>
    </source>
</reference>
<dbReference type="Pfam" id="PF18962">
    <property type="entry name" value="Por_Secre_tail"/>
    <property type="match status" value="1"/>
</dbReference>
<dbReference type="Gene3D" id="2.60.40.4060">
    <property type="entry name" value="Reeler domain"/>
    <property type="match status" value="1"/>
</dbReference>
<feature type="domain" description="Secretion system C-terminal sorting" evidence="2">
    <location>
        <begin position="202"/>
        <end position="262"/>
    </location>
</feature>
<evidence type="ECO:0000313" key="3">
    <source>
        <dbReference type="EMBL" id="GAA4458745.1"/>
    </source>
</evidence>
<dbReference type="InterPro" id="IPR026444">
    <property type="entry name" value="Secre_tail"/>
</dbReference>
<sequence length="269" mass="26549">MLCAGLGALALSSYEASPATKSAAGNRTGAAGSPASCSGGGCHAASSSATTAAFVVADPAAPTTPVSQYVPGKTYTVTIGGTNTSAKPKFGFQAAVTNASNASTGTLTATASSTAVHTASSIKIVEHTTPLSGSSGVYTVSFSWVAPAAGTGTVTFYGMLNAVDGTGTTSNDQPSNGFTLSLTEKPASSITENSISNKLLIVPNPAQDFISVKGLSTNTASVAIFSVSGAQVISTANTANINIASLAKGTYVLSVLENGQRSSAVFVKE</sequence>
<name>A0ABP8N362_9BACT</name>
<accession>A0ABP8N362</accession>
<proteinExistence type="predicted"/>
<dbReference type="EMBL" id="BAABEZ010000024">
    <property type="protein sequence ID" value="GAA4458745.1"/>
    <property type="molecule type" value="Genomic_DNA"/>
</dbReference>
<evidence type="ECO:0000259" key="2">
    <source>
        <dbReference type="Pfam" id="PF18962"/>
    </source>
</evidence>
<gene>
    <name evidence="3" type="ORF">GCM10023092_27550</name>
</gene>
<dbReference type="InterPro" id="IPR002861">
    <property type="entry name" value="Reeler_dom"/>
</dbReference>
<dbReference type="NCBIfam" id="TIGR04183">
    <property type="entry name" value="Por_Secre_tail"/>
    <property type="match status" value="1"/>
</dbReference>
<feature type="domain" description="Reelin" evidence="1">
    <location>
        <begin position="64"/>
        <end position="158"/>
    </location>
</feature>